<organism evidence="2 3">
    <name type="scientific">Paenibacillus haidiansis</name>
    <dbReference type="NCBI Taxonomy" id="1574488"/>
    <lineage>
        <taxon>Bacteria</taxon>
        <taxon>Bacillati</taxon>
        <taxon>Bacillota</taxon>
        <taxon>Bacilli</taxon>
        <taxon>Bacillales</taxon>
        <taxon>Paenibacillaceae</taxon>
        <taxon>Paenibacillus</taxon>
    </lineage>
</organism>
<feature type="transmembrane region" description="Helical" evidence="1">
    <location>
        <begin position="92"/>
        <end position="112"/>
    </location>
</feature>
<feature type="transmembrane region" description="Helical" evidence="1">
    <location>
        <begin position="124"/>
        <end position="145"/>
    </location>
</feature>
<dbReference type="InterPro" id="IPR024563">
    <property type="entry name" value="YqhR"/>
</dbReference>
<keyword evidence="1" id="KW-1133">Transmembrane helix</keyword>
<proteinExistence type="predicted"/>
<feature type="transmembrane region" description="Helical" evidence="1">
    <location>
        <begin position="12"/>
        <end position="31"/>
    </location>
</feature>
<gene>
    <name evidence="2" type="ORF">V3851_01400</name>
</gene>
<feature type="transmembrane region" description="Helical" evidence="1">
    <location>
        <begin position="66"/>
        <end position="86"/>
    </location>
</feature>
<keyword evidence="3" id="KW-1185">Reference proteome</keyword>
<protein>
    <submittedName>
        <fullName evidence="2">YqhR family membrane protein</fullName>
    </submittedName>
</protein>
<dbReference type="RefSeq" id="WP_331844702.1">
    <property type="nucleotide sequence ID" value="NZ_JAZHPZ010000001.1"/>
</dbReference>
<dbReference type="EMBL" id="JAZHPZ010000001">
    <property type="protein sequence ID" value="MEF2964471.1"/>
    <property type="molecule type" value="Genomic_DNA"/>
</dbReference>
<evidence type="ECO:0000256" key="1">
    <source>
        <dbReference type="SAM" id="Phobius"/>
    </source>
</evidence>
<dbReference type="Pfam" id="PF11085">
    <property type="entry name" value="YqhR"/>
    <property type="match status" value="1"/>
</dbReference>
<name>A0ABU7VML0_9BACL</name>
<keyword evidence="1" id="KW-0812">Transmembrane</keyword>
<accession>A0ABU7VML0</accession>
<dbReference type="Proteomes" id="UP001306950">
    <property type="component" value="Unassembled WGS sequence"/>
</dbReference>
<comment type="caution">
    <text evidence="2">The sequence shown here is derived from an EMBL/GenBank/DDBJ whole genome shotgun (WGS) entry which is preliminary data.</text>
</comment>
<keyword evidence="1" id="KW-0472">Membrane</keyword>
<evidence type="ECO:0000313" key="3">
    <source>
        <dbReference type="Proteomes" id="UP001306950"/>
    </source>
</evidence>
<evidence type="ECO:0000313" key="2">
    <source>
        <dbReference type="EMBL" id="MEF2964471.1"/>
    </source>
</evidence>
<reference evidence="2 3" key="1">
    <citation type="submission" date="2024-02" db="EMBL/GenBank/DDBJ databases">
        <title>A nitrogen-fixing paenibacillus bacterium.</title>
        <authorList>
            <person name="Zhang W.L."/>
            <person name="Chen S.F."/>
        </authorList>
    </citation>
    <scope>NUCLEOTIDE SEQUENCE [LARGE SCALE GENOMIC DNA]</scope>
    <source>
        <strain evidence="2 3">M1</strain>
    </source>
</reference>
<sequence length="164" mass="19217">MDQHQHRRQKRTNIWIFTLQTGLFAGLIWGGLHGLCYYLGFTSIVPGYLVEPFFRHAFLQTQRGYYVGWLFFIVFSIIATLIYTLAFRKLKGPFPGLVYGIVWWVIIFIAVGPPLRMMPPTSKLPFDTTFTEFCLYLLWGLFIGYTTAEEYTNERIREPKKALQ</sequence>